<evidence type="ECO:0000313" key="4">
    <source>
        <dbReference type="Proteomes" id="UP000582182"/>
    </source>
</evidence>
<protein>
    <submittedName>
        <fullName evidence="3">CAND1 protein</fullName>
    </submittedName>
</protein>
<proteinExistence type="predicted"/>
<dbReference type="Proteomes" id="UP000582182">
    <property type="component" value="Unassembled WGS sequence"/>
</dbReference>
<dbReference type="InterPro" id="IPR039852">
    <property type="entry name" value="CAND1/CAND2"/>
</dbReference>
<accession>A0A7L3LH89</accession>
<dbReference type="Pfam" id="PF13513">
    <property type="entry name" value="HEAT_EZ"/>
    <property type="match status" value="1"/>
</dbReference>
<name>A0A7L3LH89_9CHAR</name>
<dbReference type="PANTHER" id="PTHR12696">
    <property type="entry name" value="TIP120"/>
    <property type="match status" value="1"/>
</dbReference>
<dbReference type="GO" id="GO:0010265">
    <property type="term" value="P:SCF complex assembly"/>
    <property type="evidence" value="ECO:0007669"/>
    <property type="project" value="InterPro"/>
</dbReference>
<keyword evidence="4" id="KW-1185">Reference proteome</keyword>
<dbReference type="EMBL" id="VZTY01017335">
    <property type="protein sequence ID" value="NXU53252.1"/>
    <property type="molecule type" value="Genomic_DNA"/>
</dbReference>
<dbReference type="SUPFAM" id="SSF48371">
    <property type="entry name" value="ARM repeat"/>
    <property type="match status" value="1"/>
</dbReference>
<dbReference type="Gene3D" id="1.25.10.10">
    <property type="entry name" value="Leucine-rich Repeat Variant"/>
    <property type="match status" value="1"/>
</dbReference>
<evidence type="ECO:0000313" key="3">
    <source>
        <dbReference type="EMBL" id="NXU53252.1"/>
    </source>
</evidence>
<gene>
    <name evidence="3" type="primary">Cand1_2</name>
    <name evidence="3" type="ORF">TURVEL_R09937</name>
</gene>
<sequence length="170" mass="19300">RLGGTLHSFHPSILSCLLPQLSSPRLAVRKRAIIALGHLVLTCSTSIFSELTEHLLAELKRNESTSTSRTYIQCVAGISRQAGHRIGEHLEKIIPLIVQYCNVEDDELREYCFQAFESFVRRCPKEIDPHIPSVMGLCLKYITFDPNYNYDNEEEEEKMDTGDGEDEDQG</sequence>
<keyword evidence="1" id="KW-0677">Repeat</keyword>
<dbReference type="AlphaFoldDB" id="A0A7L3LH89"/>
<comment type="caution">
    <text evidence="3">The sequence shown here is derived from an EMBL/GenBank/DDBJ whole genome shotgun (WGS) entry which is preliminary data.</text>
</comment>
<feature type="non-terminal residue" evidence="3">
    <location>
        <position position="1"/>
    </location>
</feature>
<feature type="non-terminal residue" evidence="3">
    <location>
        <position position="170"/>
    </location>
</feature>
<keyword evidence="2" id="KW-0833">Ubl conjugation pathway</keyword>
<evidence type="ECO:0000256" key="2">
    <source>
        <dbReference type="ARBA" id="ARBA00022786"/>
    </source>
</evidence>
<dbReference type="InterPro" id="IPR016024">
    <property type="entry name" value="ARM-type_fold"/>
</dbReference>
<organism evidence="3 4">
    <name type="scientific">Turnix velox</name>
    <name type="common">Little buttonquail</name>
    <dbReference type="NCBI Taxonomy" id="2529409"/>
    <lineage>
        <taxon>Eukaryota</taxon>
        <taxon>Metazoa</taxon>
        <taxon>Chordata</taxon>
        <taxon>Craniata</taxon>
        <taxon>Vertebrata</taxon>
        <taxon>Euteleostomi</taxon>
        <taxon>Archelosauria</taxon>
        <taxon>Archosauria</taxon>
        <taxon>Dinosauria</taxon>
        <taxon>Saurischia</taxon>
        <taxon>Theropoda</taxon>
        <taxon>Coelurosauria</taxon>
        <taxon>Aves</taxon>
        <taxon>Neognathae</taxon>
        <taxon>Neoaves</taxon>
        <taxon>Charadriiformes</taxon>
        <taxon>Turnicidae</taxon>
        <taxon>Turnix</taxon>
    </lineage>
</organism>
<dbReference type="InterPro" id="IPR011989">
    <property type="entry name" value="ARM-like"/>
</dbReference>
<evidence type="ECO:0000256" key="1">
    <source>
        <dbReference type="ARBA" id="ARBA00022737"/>
    </source>
</evidence>
<dbReference type="OrthoDB" id="6260732at2759"/>
<reference evidence="3 4" key="1">
    <citation type="submission" date="2019-09" db="EMBL/GenBank/DDBJ databases">
        <title>Bird 10,000 Genomes (B10K) Project - Family phase.</title>
        <authorList>
            <person name="Zhang G."/>
        </authorList>
    </citation>
    <scope>NUCLEOTIDE SEQUENCE [LARGE SCALE GENOMIC DNA]</scope>
    <source>
        <strain evidence="3">B10K-DU-029-46</strain>
    </source>
</reference>